<evidence type="ECO:0000256" key="1">
    <source>
        <dbReference type="SAM" id="MobiDB-lite"/>
    </source>
</evidence>
<comment type="caution">
    <text evidence="2">The sequence shown here is derived from an EMBL/GenBank/DDBJ whole genome shotgun (WGS) entry which is preliminary data.</text>
</comment>
<evidence type="ECO:0000313" key="2">
    <source>
        <dbReference type="EMBL" id="NRT87105.1"/>
    </source>
</evidence>
<proteinExistence type="predicted"/>
<feature type="region of interest" description="Disordered" evidence="1">
    <location>
        <begin position="46"/>
        <end position="66"/>
    </location>
</feature>
<dbReference type="RefSeq" id="WP_173710235.1">
    <property type="nucleotide sequence ID" value="NZ_JABSWW010000001.1"/>
</dbReference>
<sequence>MGIIEYDPTKPIHSNKEIDAKIHELLGNPAENCETCANELNNLKDEKNEKLKENKESKNNDSKNIQ</sequence>
<accession>A0AAX0AVM3</accession>
<gene>
    <name evidence="2" type="ORF">B0H41_000784</name>
</gene>
<protein>
    <submittedName>
        <fullName evidence="2">Uncharacterized protein</fullName>
    </submittedName>
</protein>
<dbReference type="EMBL" id="JABSWW010000001">
    <property type="protein sequence ID" value="NRT87105.1"/>
    <property type="molecule type" value="Genomic_DNA"/>
</dbReference>
<reference evidence="2" key="2">
    <citation type="journal article" date="2022" name="Nat. Biotechnol.">
        <title>Carbon-negative production of acetone and isopropanol by gas fermentation at industrial pilot scale.</title>
        <authorList>
            <person name="Liew F.E."/>
            <person name="Nogle R."/>
            <person name="Abdalla T."/>
            <person name="Rasor B.J."/>
            <person name="Canter C."/>
            <person name="Jensen R.O."/>
            <person name="Wang L."/>
            <person name="Strutz J."/>
            <person name="Chirania P."/>
            <person name="De Tissera S."/>
            <person name="Mueller A.P."/>
            <person name="Ruan Z."/>
            <person name="Gao A."/>
            <person name="Tran L."/>
            <person name="Engle N.L."/>
            <person name="Bromley J.C."/>
            <person name="Daniell J."/>
            <person name="Conrado R."/>
            <person name="Tschaplinski T.J."/>
            <person name="Giannone R.J."/>
            <person name="Hettich R.L."/>
            <person name="Karim A.S."/>
            <person name="Simpson S.D."/>
            <person name="Brown S.D."/>
            <person name="Leang C."/>
            <person name="Jewett M.C."/>
            <person name="Kopke M."/>
        </authorList>
    </citation>
    <scope>NUCLEOTIDE SEQUENCE</scope>
    <source>
        <strain evidence="2">DJ080</strain>
    </source>
</reference>
<name>A0AAX0AVM3_CLOBE</name>
<dbReference type="Proteomes" id="UP001193748">
    <property type="component" value="Unassembled WGS sequence"/>
</dbReference>
<reference evidence="2" key="1">
    <citation type="submission" date="2020-05" db="EMBL/GenBank/DDBJ databases">
        <authorList>
            <person name="Brown S."/>
            <person name="Huntemann M."/>
            <person name="Clum A."/>
            <person name="Spunde A."/>
            <person name="Palaniappan K."/>
            <person name="Ritter S."/>
            <person name="Mikhailova N."/>
            <person name="Chen I.-M."/>
            <person name="Stamatis D."/>
            <person name="Reddy T."/>
            <person name="O'Malley R."/>
            <person name="Daum C."/>
            <person name="Shapiro N."/>
            <person name="Ivanova N."/>
            <person name="Kyrpides N."/>
            <person name="Woyke T."/>
        </authorList>
    </citation>
    <scope>NUCLEOTIDE SEQUENCE</scope>
    <source>
        <strain evidence="2">DJ080</strain>
    </source>
</reference>
<organism evidence="2 3">
    <name type="scientific">Clostridium beijerinckii</name>
    <name type="common">Clostridium MP</name>
    <dbReference type="NCBI Taxonomy" id="1520"/>
    <lineage>
        <taxon>Bacteria</taxon>
        <taxon>Bacillati</taxon>
        <taxon>Bacillota</taxon>
        <taxon>Clostridia</taxon>
        <taxon>Eubacteriales</taxon>
        <taxon>Clostridiaceae</taxon>
        <taxon>Clostridium</taxon>
    </lineage>
</organism>
<dbReference type="AlphaFoldDB" id="A0AAX0AVM3"/>
<evidence type="ECO:0000313" key="3">
    <source>
        <dbReference type="Proteomes" id="UP001193748"/>
    </source>
</evidence>